<feature type="non-terminal residue" evidence="1">
    <location>
        <position position="141"/>
    </location>
</feature>
<keyword evidence="2" id="KW-1185">Reference proteome</keyword>
<evidence type="ECO:0000313" key="2">
    <source>
        <dbReference type="Proteomes" id="UP001054945"/>
    </source>
</evidence>
<sequence>MPSKCSYCLDCEILSVCQGGTKKQKTEFRKNLFQKIYSLVQPESILFLMDCPDKGVIEICGGVSKVLPEHHITSLRPTPRFTQKWTRPHLKCTTSFTTSCSVVPCKKLYGIVLFTAWQKTEILADRHQRLLEGPLREVRGL</sequence>
<protein>
    <submittedName>
        <fullName evidence="1">Uncharacterized protein</fullName>
    </submittedName>
</protein>
<dbReference type="Proteomes" id="UP001054945">
    <property type="component" value="Unassembled WGS sequence"/>
</dbReference>
<reference evidence="1 2" key="1">
    <citation type="submission" date="2021-06" db="EMBL/GenBank/DDBJ databases">
        <title>Caerostris extrusa draft genome.</title>
        <authorList>
            <person name="Kono N."/>
            <person name="Arakawa K."/>
        </authorList>
    </citation>
    <scope>NUCLEOTIDE SEQUENCE [LARGE SCALE GENOMIC DNA]</scope>
</reference>
<organism evidence="1 2">
    <name type="scientific">Caerostris extrusa</name>
    <name type="common">Bark spider</name>
    <name type="synonym">Caerostris bankana</name>
    <dbReference type="NCBI Taxonomy" id="172846"/>
    <lineage>
        <taxon>Eukaryota</taxon>
        <taxon>Metazoa</taxon>
        <taxon>Ecdysozoa</taxon>
        <taxon>Arthropoda</taxon>
        <taxon>Chelicerata</taxon>
        <taxon>Arachnida</taxon>
        <taxon>Araneae</taxon>
        <taxon>Araneomorphae</taxon>
        <taxon>Entelegynae</taxon>
        <taxon>Araneoidea</taxon>
        <taxon>Araneidae</taxon>
        <taxon>Caerostris</taxon>
    </lineage>
</organism>
<accession>A0AAV4V195</accession>
<comment type="caution">
    <text evidence="1">The sequence shown here is derived from an EMBL/GenBank/DDBJ whole genome shotgun (WGS) entry which is preliminary data.</text>
</comment>
<evidence type="ECO:0000313" key="1">
    <source>
        <dbReference type="EMBL" id="GIY63911.1"/>
    </source>
</evidence>
<name>A0AAV4V195_CAEEX</name>
<dbReference type="EMBL" id="BPLR01013802">
    <property type="protein sequence ID" value="GIY63911.1"/>
    <property type="molecule type" value="Genomic_DNA"/>
</dbReference>
<dbReference type="AlphaFoldDB" id="A0AAV4V195"/>
<gene>
    <name evidence="1" type="ORF">CEXT_268001</name>
</gene>
<proteinExistence type="predicted"/>